<comment type="function">
    <text evidence="11">A structure-specific endonuclease that resolves Holliday junction (HJ) intermediates during genetic recombination. Cleaves 4-way DNA junctions introducing paired nicks in opposing strands, leaving a 5'-terminal phosphate and a 3'-terminal hydroxyl group that are subsequently ligated to produce recombinant products.</text>
</comment>
<dbReference type="Proteomes" id="UP000002595">
    <property type="component" value="Chromosome"/>
</dbReference>
<dbReference type="Gene3D" id="3.40.1350.10">
    <property type="match status" value="1"/>
</dbReference>
<accession>A1RSP9</accession>
<dbReference type="PANTHER" id="PTHR39651">
    <property type="entry name" value="HOLLIDAY JUNCTION RESOLVASE HJC"/>
    <property type="match status" value="1"/>
</dbReference>
<dbReference type="InterPro" id="IPR011856">
    <property type="entry name" value="tRNA_endonuc-like_dom_sf"/>
</dbReference>
<dbReference type="HOGENOM" id="CLU_139546_1_0_2"/>
<comment type="subunit">
    <text evidence="11">Homodimer.</text>
</comment>
<dbReference type="Pfam" id="PF01870">
    <property type="entry name" value="Hjc"/>
    <property type="match status" value="1"/>
</dbReference>
<dbReference type="STRING" id="384616.Pisl_0805"/>
<keyword evidence="13" id="KW-1185">Reference proteome</keyword>
<dbReference type="GeneID" id="4617385"/>
<dbReference type="RefSeq" id="WP_011762557.1">
    <property type="nucleotide sequence ID" value="NC_008701.1"/>
</dbReference>
<feature type="active site" evidence="11">
    <location>
        <position position="31"/>
    </location>
</feature>
<evidence type="ECO:0000256" key="7">
    <source>
        <dbReference type="ARBA" id="ARBA00023125"/>
    </source>
</evidence>
<evidence type="ECO:0000256" key="1">
    <source>
        <dbReference type="ARBA" id="ARBA00022722"/>
    </source>
</evidence>
<dbReference type="EMBL" id="CP000504">
    <property type="protein sequence ID" value="ABL87981.1"/>
    <property type="molecule type" value="Genomic_DNA"/>
</dbReference>
<evidence type="ECO:0000313" key="12">
    <source>
        <dbReference type="EMBL" id="ABL87981.1"/>
    </source>
</evidence>
<dbReference type="NCBIfam" id="NF040854">
    <property type="entry name" value="Hol_resolv_Hjc"/>
    <property type="match status" value="1"/>
</dbReference>
<protein>
    <recommendedName>
        <fullName evidence="11">Crossover junction endodeoxyribonuclease Hjc</fullName>
        <shortName evidence="11">Hjc</shortName>
        <ecNumber evidence="11">3.1.21.10</ecNumber>
    </recommendedName>
    <alternativeName>
        <fullName evidence="11">Holliday junction resolvase Hjc</fullName>
    </alternativeName>
</protein>
<evidence type="ECO:0000256" key="5">
    <source>
        <dbReference type="ARBA" id="ARBA00022801"/>
    </source>
</evidence>
<dbReference type="PANTHER" id="PTHR39651:SF1">
    <property type="entry name" value="HOLLIDAY JUNCTION RESOLVASE HJC"/>
    <property type="match status" value="1"/>
</dbReference>
<dbReference type="GO" id="GO:0006310">
    <property type="term" value="P:DNA recombination"/>
    <property type="evidence" value="ECO:0007669"/>
    <property type="project" value="UniProtKB-UniRule"/>
</dbReference>
<dbReference type="EC" id="3.1.21.10" evidence="11"/>
<evidence type="ECO:0000313" key="13">
    <source>
        <dbReference type="Proteomes" id="UP000002595"/>
    </source>
</evidence>
<keyword evidence="1 11" id="KW-0540">Nuclease</keyword>
<dbReference type="HAMAP" id="MF_01490">
    <property type="entry name" value="HJ_Resolv_Hjc"/>
    <property type="match status" value="1"/>
</dbReference>
<dbReference type="GO" id="GO:0003677">
    <property type="term" value="F:DNA binding"/>
    <property type="evidence" value="ECO:0007669"/>
    <property type="project" value="UniProtKB-KW"/>
</dbReference>
<proteinExistence type="inferred from homology"/>
<dbReference type="GO" id="GO:0000287">
    <property type="term" value="F:magnesium ion binding"/>
    <property type="evidence" value="ECO:0007669"/>
    <property type="project" value="UniProtKB-UniRule"/>
</dbReference>
<reference evidence="12" key="1">
    <citation type="submission" date="2006-12" db="EMBL/GenBank/DDBJ databases">
        <title>Complete sequence of Pyrobaculum islandicum DSM 4184.</title>
        <authorList>
            <person name="Copeland A."/>
            <person name="Lucas S."/>
            <person name="Lapidus A."/>
            <person name="Barry K."/>
            <person name="Detter J.C."/>
            <person name="Glavina del Rio T."/>
            <person name="Dalin E."/>
            <person name="Tice H."/>
            <person name="Pitluck S."/>
            <person name="Meincke L."/>
            <person name="Brettin T."/>
            <person name="Bruce D."/>
            <person name="Han C."/>
            <person name="Tapia R."/>
            <person name="Gilna P."/>
            <person name="Schmutz J."/>
            <person name="Larimer F."/>
            <person name="Land M."/>
            <person name="Hauser L."/>
            <person name="Kyrpides N."/>
            <person name="Mikhailova N."/>
            <person name="Cozen A.E."/>
            <person name="Fitz-Gibbon S.T."/>
            <person name="House C.H."/>
            <person name="Saltikov C."/>
            <person name="Lowe T."/>
            <person name="Richardson P."/>
        </authorList>
    </citation>
    <scope>NUCLEOTIDE SEQUENCE [LARGE SCALE GENOMIC DNA]</scope>
    <source>
        <strain evidence="12">DSM 4184</strain>
    </source>
</reference>
<evidence type="ECO:0000256" key="4">
    <source>
        <dbReference type="ARBA" id="ARBA00022763"/>
    </source>
</evidence>
<evidence type="ECO:0000256" key="6">
    <source>
        <dbReference type="ARBA" id="ARBA00022842"/>
    </source>
</evidence>
<dbReference type="KEGG" id="pis:Pisl_0805"/>
<dbReference type="InterPro" id="IPR011335">
    <property type="entry name" value="Restrct_endonuc-II-like"/>
</dbReference>
<evidence type="ECO:0000256" key="2">
    <source>
        <dbReference type="ARBA" id="ARBA00022723"/>
    </source>
</evidence>
<keyword evidence="8 11" id="KW-0233">DNA recombination</keyword>
<evidence type="ECO:0000256" key="10">
    <source>
        <dbReference type="ARBA" id="ARBA00029354"/>
    </source>
</evidence>
<comment type="cofactor">
    <cofactor evidence="11">
        <name>Mg(2+)</name>
        <dbReference type="ChEBI" id="CHEBI:18420"/>
    </cofactor>
    <text evidence="11">Binds 1 Mg(2+) ion per subunit.</text>
</comment>
<dbReference type="PIRSF" id="PIRSF004985">
    <property type="entry name" value="Hlld_jn_rslvs_ar"/>
    <property type="match status" value="1"/>
</dbReference>
<keyword evidence="9 11" id="KW-0234">DNA repair</keyword>
<feature type="binding site" evidence="11">
    <location>
        <position position="55"/>
    </location>
    <ligand>
        <name>Mg(2+)</name>
        <dbReference type="ChEBI" id="CHEBI:18420"/>
    </ligand>
</feature>
<keyword evidence="3 11" id="KW-0255">Endonuclease</keyword>
<sequence>MNTKRKGSAKERELANYLWERGCAVLRGCSSGGGVRKRYVPDLVVICRGTVLVFEVKYRSKHTSIKIETEKLERLIEFAKRAGGKALLLIKYGRNPWKVLEIRDRVGRDEYEKAMDLRTFIESLFTAKLEDFIIKRDNERL</sequence>
<keyword evidence="2 11" id="KW-0479">Metal-binding</keyword>
<dbReference type="eggNOG" id="arCOG00919">
    <property type="taxonomic scope" value="Archaea"/>
</dbReference>
<keyword evidence="5 11" id="KW-0378">Hydrolase</keyword>
<dbReference type="AlphaFoldDB" id="A1RSP9"/>
<dbReference type="GO" id="GO:0008821">
    <property type="term" value="F:crossover junction DNA endonuclease activity"/>
    <property type="evidence" value="ECO:0007669"/>
    <property type="project" value="UniProtKB-UniRule"/>
</dbReference>
<evidence type="ECO:0000256" key="3">
    <source>
        <dbReference type="ARBA" id="ARBA00022759"/>
    </source>
</evidence>
<dbReference type="InterPro" id="IPR014428">
    <property type="entry name" value="Hjc_arc"/>
</dbReference>
<keyword evidence="7 11" id="KW-0238">DNA-binding</keyword>
<organism evidence="12 13">
    <name type="scientific">Pyrobaculum islandicum (strain DSM 4184 / JCM 9189 / GEO3)</name>
    <dbReference type="NCBI Taxonomy" id="384616"/>
    <lineage>
        <taxon>Archaea</taxon>
        <taxon>Thermoproteota</taxon>
        <taxon>Thermoprotei</taxon>
        <taxon>Thermoproteales</taxon>
        <taxon>Thermoproteaceae</taxon>
        <taxon>Pyrobaculum</taxon>
    </lineage>
</organism>
<evidence type="ECO:0000256" key="11">
    <source>
        <dbReference type="HAMAP-Rule" id="MF_01490"/>
    </source>
</evidence>
<comment type="similarity">
    <text evidence="11">Belongs to the Holliday junction resolvase Hjc family.</text>
</comment>
<gene>
    <name evidence="11" type="primary">hjc</name>
    <name evidence="12" type="ordered locus">Pisl_0805</name>
</gene>
<feature type="binding site" evidence="11">
    <location>
        <position position="42"/>
    </location>
    <ligand>
        <name>Mg(2+)</name>
        <dbReference type="ChEBI" id="CHEBI:18420"/>
    </ligand>
</feature>
<feature type="binding site" evidence="11">
    <location>
        <position position="11"/>
    </location>
    <ligand>
        <name>Mg(2+)</name>
        <dbReference type="ChEBI" id="CHEBI:18420"/>
    </ligand>
</feature>
<evidence type="ECO:0000256" key="8">
    <source>
        <dbReference type="ARBA" id="ARBA00023172"/>
    </source>
</evidence>
<evidence type="ECO:0000256" key="9">
    <source>
        <dbReference type="ARBA" id="ARBA00023204"/>
    </source>
</evidence>
<name>A1RSP9_PYRIL</name>
<feature type="site" description="Transition state stabilizer" evidence="11">
    <location>
        <position position="57"/>
    </location>
</feature>
<dbReference type="GO" id="GO:0006281">
    <property type="term" value="P:DNA repair"/>
    <property type="evidence" value="ECO:0007669"/>
    <property type="project" value="UniProtKB-UniRule"/>
</dbReference>
<dbReference type="SUPFAM" id="SSF52980">
    <property type="entry name" value="Restriction endonuclease-like"/>
    <property type="match status" value="1"/>
</dbReference>
<comment type="catalytic activity">
    <reaction evidence="10 11">
        <text>Endonucleolytic cleavage at a junction such as a reciprocal single-stranded crossover between two homologous DNA duplexes (Holliday junction).</text>
        <dbReference type="EC" id="3.1.21.10"/>
    </reaction>
</comment>
<keyword evidence="4 11" id="KW-0227">DNA damage</keyword>
<dbReference type="OrthoDB" id="34330at2157"/>
<dbReference type="InterPro" id="IPR002732">
    <property type="entry name" value="Hjc"/>
</dbReference>
<keyword evidence="6 11" id="KW-0460">Magnesium</keyword>